<proteinExistence type="predicted"/>
<gene>
    <name evidence="2" type="ORF">N7463_006201</name>
</gene>
<reference evidence="2" key="1">
    <citation type="submission" date="2022-12" db="EMBL/GenBank/DDBJ databases">
        <authorList>
            <person name="Petersen C."/>
        </authorList>
    </citation>
    <scope>NUCLEOTIDE SEQUENCE</scope>
    <source>
        <strain evidence="2">IBT 29495</strain>
    </source>
</reference>
<feature type="compositionally biased region" description="Basic and acidic residues" evidence="1">
    <location>
        <begin position="1"/>
        <end position="14"/>
    </location>
</feature>
<dbReference type="EMBL" id="JAPWDS010000003">
    <property type="protein sequence ID" value="KAJ5503327.1"/>
    <property type="molecule type" value="Genomic_DNA"/>
</dbReference>
<feature type="region of interest" description="Disordered" evidence="1">
    <location>
        <begin position="1"/>
        <end position="21"/>
    </location>
</feature>
<evidence type="ECO:0000256" key="1">
    <source>
        <dbReference type="SAM" id="MobiDB-lite"/>
    </source>
</evidence>
<name>A0A9W9XTW7_9EURO</name>
<keyword evidence="3" id="KW-1185">Reference proteome</keyword>
<reference evidence="2" key="2">
    <citation type="journal article" date="2023" name="IMA Fungus">
        <title>Comparative genomic study of the Penicillium genus elucidates a diverse pangenome and 15 lateral gene transfer events.</title>
        <authorList>
            <person name="Petersen C."/>
            <person name="Sorensen T."/>
            <person name="Nielsen M.R."/>
            <person name="Sondergaard T.E."/>
            <person name="Sorensen J.L."/>
            <person name="Fitzpatrick D.A."/>
            <person name="Frisvad J.C."/>
            <person name="Nielsen K.L."/>
        </authorList>
    </citation>
    <scope>NUCLEOTIDE SEQUENCE</scope>
    <source>
        <strain evidence="2">IBT 29495</strain>
    </source>
</reference>
<dbReference type="Proteomes" id="UP001149954">
    <property type="component" value="Unassembled WGS sequence"/>
</dbReference>
<accession>A0A9W9XTW7</accession>
<dbReference type="AlphaFoldDB" id="A0A9W9XTW7"/>
<evidence type="ECO:0000313" key="3">
    <source>
        <dbReference type="Proteomes" id="UP001149954"/>
    </source>
</evidence>
<sequence length="62" mass="7278">MTKLPDEVPDQTDKPRHRTSPGEWLWYHCFRFHGTTGVQNVFNQPSHGVDHLVKPNFLDDTF</sequence>
<evidence type="ECO:0000313" key="2">
    <source>
        <dbReference type="EMBL" id="KAJ5503327.1"/>
    </source>
</evidence>
<protein>
    <submittedName>
        <fullName evidence="2">Uncharacterized protein</fullName>
    </submittedName>
</protein>
<organism evidence="2 3">
    <name type="scientific">Penicillium fimorum</name>
    <dbReference type="NCBI Taxonomy" id="1882269"/>
    <lineage>
        <taxon>Eukaryota</taxon>
        <taxon>Fungi</taxon>
        <taxon>Dikarya</taxon>
        <taxon>Ascomycota</taxon>
        <taxon>Pezizomycotina</taxon>
        <taxon>Eurotiomycetes</taxon>
        <taxon>Eurotiomycetidae</taxon>
        <taxon>Eurotiales</taxon>
        <taxon>Aspergillaceae</taxon>
        <taxon>Penicillium</taxon>
    </lineage>
</organism>
<comment type="caution">
    <text evidence="2">The sequence shown here is derived from an EMBL/GenBank/DDBJ whole genome shotgun (WGS) entry which is preliminary data.</text>
</comment>